<protein>
    <submittedName>
        <fullName evidence="1">Uncharacterized protein</fullName>
    </submittedName>
</protein>
<dbReference type="EMBL" id="JAWDGP010003945">
    <property type="protein sequence ID" value="KAK3769296.1"/>
    <property type="molecule type" value="Genomic_DNA"/>
</dbReference>
<comment type="caution">
    <text evidence="1">The sequence shown here is derived from an EMBL/GenBank/DDBJ whole genome shotgun (WGS) entry which is preliminary data.</text>
</comment>
<dbReference type="Proteomes" id="UP001283361">
    <property type="component" value="Unassembled WGS sequence"/>
</dbReference>
<reference evidence="1" key="1">
    <citation type="journal article" date="2023" name="G3 (Bethesda)">
        <title>A reference genome for the long-term kleptoplast-retaining sea slug Elysia crispata morphotype clarki.</title>
        <authorList>
            <person name="Eastman K.E."/>
            <person name="Pendleton A.L."/>
            <person name="Shaikh M.A."/>
            <person name="Suttiyut T."/>
            <person name="Ogas R."/>
            <person name="Tomko P."/>
            <person name="Gavelis G."/>
            <person name="Widhalm J.R."/>
            <person name="Wisecaver J.H."/>
        </authorList>
    </citation>
    <scope>NUCLEOTIDE SEQUENCE</scope>
    <source>
        <strain evidence="1">ECLA1</strain>
    </source>
</reference>
<dbReference type="AlphaFoldDB" id="A0AAE0ZI18"/>
<name>A0AAE0ZI18_9GAST</name>
<evidence type="ECO:0000313" key="1">
    <source>
        <dbReference type="EMBL" id="KAK3769296.1"/>
    </source>
</evidence>
<accession>A0AAE0ZI18</accession>
<organism evidence="1 2">
    <name type="scientific">Elysia crispata</name>
    <name type="common">lettuce slug</name>
    <dbReference type="NCBI Taxonomy" id="231223"/>
    <lineage>
        <taxon>Eukaryota</taxon>
        <taxon>Metazoa</taxon>
        <taxon>Spiralia</taxon>
        <taxon>Lophotrochozoa</taxon>
        <taxon>Mollusca</taxon>
        <taxon>Gastropoda</taxon>
        <taxon>Heterobranchia</taxon>
        <taxon>Euthyneura</taxon>
        <taxon>Panpulmonata</taxon>
        <taxon>Sacoglossa</taxon>
        <taxon>Placobranchoidea</taxon>
        <taxon>Plakobranchidae</taxon>
        <taxon>Elysia</taxon>
    </lineage>
</organism>
<proteinExistence type="predicted"/>
<keyword evidence="2" id="KW-1185">Reference proteome</keyword>
<sequence>MSRRKVFMLKSAWANPMFKQELGQYRAATNRWISCQALHLLPLQQKLTDESQPQTCRMEVAAILSSLTLPKPLTIFSEDRNLHAPIRD</sequence>
<gene>
    <name evidence="1" type="ORF">RRG08_011969</name>
</gene>
<evidence type="ECO:0000313" key="2">
    <source>
        <dbReference type="Proteomes" id="UP001283361"/>
    </source>
</evidence>